<name>A0ABX6FJH8_9BURK</name>
<dbReference type="RefSeq" id="WP_145876058.1">
    <property type="nucleotide sequence ID" value="NZ_CP046904.1"/>
</dbReference>
<dbReference type="Proteomes" id="UP000437862">
    <property type="component" value="Chromosome"/>
</dbReference>
<feature type="transmembrane region" description="Helical" evidence="1">
    <location>
        <begin position="101"/>
        <end position="122"/>
    </location>
</feature>
<keyword evidence="1" id="KW-1133">Transmembrane helix</keyword>
<protein>
    <recommendedName>
        <fullName evidence="4">MFS transporter</fullName>
    </recommendedName>
</protein>
<evidence type="ECO:0000256" key="1">
    <source>
        <dbReference type="SAM" id="Phobius"/>
    </source>
</evidence>
<reference evidence="2 3" key="1">
    <citation type="submission" date="2019-12" db="EMBL/GenBank/DDBJ databases">
        <title>Draft Genome Sequences of Six Type Strains of the Genus Massilia.</title>
        <authorList>
            <person name="Miess H."/>
            <person name="Frediansyah A."/>
            <person name="Goeker M."/>
            <person name="Gross H."/>
        </authorList>
    </citation>
    <scope>NUCLEOTIDE SEQUENCE [LARGE SCALE GENOMIC DNA]</scope>
    <source>
        <strain evidence="2 3">DSM 26639</strain>
    </source>
</reference>
<evidence type="ECO:0000313" key="3">
    <source>
        <dbReference type="Proteomes" id="UP000437862"/>
    </source>
</evidence>
<organism evidence="2 3">
    <name type="scientific">Pseudoduganella flava</name>
    <dbReference type="NCBI Taxonomy" id="871742"/>
    <lineage>
        <taxon>Bacteria</taxon>
        <taxon>Pseudomonadati</taxon>
        <taxon>Pseudomonadota</taxon>
        <taxon>Betaproteobacteria</taxon>
        <taxon>Burkholderiales</taxon>
        <taxon>Oxalobacteraceae</taxon>
        <taxon>Telluria group</taxon>
        <taxon>Pseudoduganella</taxon>
    </lineage>
</organism>
<keyword evidence="1" id="KW-0472">Membrane</keyword>
<keyword evidence="1" id="KW-0812">Transmembrane</keyword>
<evidence type="ECO:0008006" key="4">
    <source>
        <dbReference type="Google" id="ProtNLM"/>
    </source>
</evidence>
<accession>A0ABX6FJH8</accession>
<keyword evidence="3" id="KW-1185">Reference proteome</keyword>
<evidence type="ECO:0000313" key="2">
    <source>
        <dbReference type="EMBL" id="QGZ37723.1"/>
    </source>
</evidence>
<sequence>MGIFLLPLLVAMFVGFATTGIATAVRALHAAPDALQALGQLVALTALASGAAIVVPFAVVATQRVSAFGFCFLTILAVSTVAVAAGALLHERFAATREARHGVFAAACLLGGASFPVTWFAFAHTLERWFHVQWSY</sequence>
<gene>
    <name evidence="2" type="ORF">GO485_00705</name>
</gene>
<feature type="transmembrane region" description="Helical" evidence="1">
    <location>
        <begin position="37"/>
        <end position="60"/>
    </location>
</feature>
<feature type="transmembrane region" description="Helical" evidence="1">
    <location>
        <begin position="67"/>
        <end position="89"/>
    </location>
</feature>
<proteinExistence type="predicted"/>
<dbReference type="EMBL" id="CP046904">
    <property type="protein sequence ID" value="QGZ37723.1"/>
    <property type="molecule type" value="Genomic_DNA"/>
</dbReference>